<gene>
    <name evidence="2" type="ORF">BDCG_16177</name>
</gene>
<protein>
    <submittedName>
        <fullName evidence="2">Uncharacterized protein</fullName>
    </submittedName>
</protein>
<dbReference type="GeneID" id="69031069"/>
<dbReference type="Proteomes" id="UP000002039">
    <property type="component" value="Unassembled WGS sequence"/>
</dbReference>
<evidence type="ECO:0000313" key="3">
    <source>
        <dbReference type="Proteomes" id="UP000002039"/>
    </source>
</evidence>
<keyword evidence="3" id="KW-1185">Reference proteome</keyword>
<feature type="region of interest" description="Disordered" evidence="1">
    <location>
        <begin position="1"/>
        <end position="23"/>
    </location>
</feature>
<evidence type="ECO:0000256" key="1">
    <source>
        <dbReference type="SAM" id="MobiDB-lite"/>
    </source>
</evidence>
<accession>A0ABX2VSD0</accession>
<name>A0ABX2VSD0_AJEDR</name>
<feature type="compositionally biased region" description="Polar residues" evidence="1">
    <location>
        <begin position="8"/>
        <end position="23"/>
    </location>
</feature>
<sequence>MKELQDSADPTQQHSEQGSGSYTTVLTEREGGVATAAGGAEDRLDTDALTGRTAAAVREAGEDVIMRVMLPQLIDIAASNLAFLAVTEATAAPQRHLLTRKHQNKSLIVLQE</sequence>
<proteinExistence type="predicted"/>
<dbReference type="RefSeq" id="XP_045279235.1">
    <property type="nucleotide sequence ID" value="XM_045425435.1"/>
</dbReference>
<evidence type="ECO:0000313" key="2">
    <source>
        <dbReference type="EMBL" id="OAS99507.1"/>
    </source>
</evidence>
<organism evidence="2 3">
    <name type="scientific">Ajellomyces dermatitidis (strain ER-3 / ATCC MYA-2586)</name>
    <name type="common">Blastomyces dermatitidis</name>
    <dbReference type="NCBI Taxonomy" id="559297"/>
    <lineage>
        <taxon>Eukaryota</taxon>
        <taxon>Fungi</taxon>
        <taxon>Dikarya</taxon>
        <taxon>Ascomycota</taxon>
        <taxon>Pezizomycotina</taxon>
        <taxon>Eurotiomycetes</taxon>
        <taxon>Eurotiomycetidae</taxon>
        <taxon>Onygenales</taxon>
        <taxon>Ajellomycetaceae</taxon>
        <taxon>Blastomyces</taxon>
    </lineage>
</organism>
<reference evidence="3" key="1">
    <citation type="journal article" date="2015" name="PLoS Genet.">
        <title>The dynamic genome and transcriptome of the human fungal pathogen Blastomyces and close relative Emmonsia.</title>
        <authorList>
            <person name="Munoz J.F."/>
            <person name="Gauthier G.M."/>
            <person name="Desjardins C.A."/>
            <person name="Gallo J.E."/>
            <person name="Holder J."/>
            <person name="Sullivan T.D."/>
            <person name="Marty A.J."/>
            <person name="Carmen J.C."/>
            <person name="Chen Z."/>
            <person name="Ding L."/>
            <person name="Gujja S."/>
            <person name="Magrini V."/>
            <person name="Misas E."/>
            <person name="Mitreva M."/>
            <person name="Priest M."/>
            <person name="Saif S."/>
            <person name="Whiston E.A."/>
            <person name="Young S."/>
            <person name="Zeng Q."/>
            <person name="Goldman W.E."/>
            <person name="Mardis E.R."/>
            <person name="Taylor J.W."/>
            <person name="McEwen J.G."/>
            <person name="Clay O.K."/>
            <person name="Klein B.S."/>
            <person name="Cuomo C.A."/>
        </authorList>
    </citation>
    <scope>NUCLEOTIDE SEQUENCE [LARGE SCALE GENOMIC DNA]</scope>
    <source>
        <strain evidence="3">ER-3 / ATCC MYA-2586</strain>
    </source>
</reference>
<dbReference type="EMBL" id="EQ999973">
    <property type="protein sequence ID" value="OAS99507.1"/>
    <property type="molecule type" value="Genomic_DNA"/>
</dbReference>